<protein>
    <submittedName>
        <fullName evidence="2">Uncharacterized protein</fullName>
    </submittedName>
</protein>
<reference evidence="2 3" key="1">
    <citation type="submission" date="2023-07" db="EMBL/GenBank/DDBJ databases">
        <title>Genomic Encyclopedia of Type Strains, Phase IV (KMG-IV): sequencing the most valuable type-strain genomes for metagenomic binning, comparative biology and taxonomic classification.</title>
        <authorList>
            <person name="Goeker M."/>
        </authorList>
    </citation>
    <scope>NUCLEOTIDE SEQUENCE [LARGE SCALE GENOMIC DNA]</scope>
    <source>
        <strain evidence="2 3">DSM 19922</strain>
    </source>
</reference>
<dbReference type="RefSeq" id="WP_209980206.1">
    <property type="nucleotide sequence ID" value="NZ_JAGINO010000003.1"/>
</dbReference>
<accession>A0ABU0MFD7</accession>
<name>A0ABU0MFD7_9PROT</name>
<gene>
    <name evidence="2" type="ORF">QO018_000996</name>
</gene>
<dbReference type="Proteomes" id="UP001244552">
    <property type="component" value="Unassembled WGS sequence"/>
</dbReference>
<keyword evidence="3" id="KW-1185">Reference proteome</keyword>
<evidence type="ECO:0000313" key="3">
    <source>
        <dbReference type="Proteomes" id="UP001244552"/>
    </source>
</evidence>
<dbReference type="EMBL" id="JAUSVU010000003">
    <property type="protein sequence ID" value="MDQ0532152.1"/>
    <property type="molecule type" value="Genomic_DNA"/>
</dbReference>
<sequence>MTPILLRLYHPYMQPLGLLQETLHAPGPAQGSFLKRMLMFLRAPDIDIQYHGSRDGHCQAGWKSVSMPGSSMSTGSFDTCRYGSHAY</sequence>
<evidence type="ECO:0000256" key="1">
    <source>
        <dbReference type="SAM" id="MobiDB-lite"/>
    </source>
</evidence>
<feature type="compositionally biased region" description="Polar residues" evidence="1">
    <location>
        <begin position="67"/>
        <end position="77"/>
    </location>
</feature>
<organism evidence="2 3">
    <name type="scientific">Azospirillum picis</name>
    <dbReference type="NCBI Taxonomy" id="488438"/>
    <lineage>
        <taxon>Bacteria</taxon>
        <taxon>Pseudomonadati</taxon>
        <taxon>Pseudomonadota</taxon>
        <taxon>Alphaproteobacteria</taxon>
        <taxon>Rhodospirillales</taxon>
        <taxon>Azospirillaceae</taxon>
        <taxon>Azospirillum</taxon>
    </lineage>
</organism>
<feature type="region of interest" description="Disordered" evidence="1">
    <location>
        <begin position="66"/>
        <end position="87"/>
    </location>
</feature>
<proteinExistence type="predicted"/>
<evidence type="ECO:0000313" key="2">
    <source>
        <dbReference type="EMBL" id="MDQ0532152.1"/>
    </source>
</evidence>
<comment type="caution">
    <text evidence="2">The sequence shown here is derived from an EMBL/GenBank/DDBJ whole genome shotgun (WGS) entry which is preliminary data.</text>
</comment>